<organism evidence="4 5">
    <name type="scientific">Roseburia intestinalis XB6B4</name>
    <dbReference type="NCBI Taxonomy" id="718255"/>
    <lineage>
        <taxon>Bacteria</taxon>
        <taxon>Bacillati</taxon>
        <taxon>Bacillota</taxon>
        <taxon>Clostridia</taxon>
        <taxon>Lachnospirales</taxon>
        <taxon>Lachnospiraceae</taxon>
        <taxon>Roseburia</taxon>
    </lineage>
</organism>
<dbReference type="PROSITE" id="PS51737">
    <property type="entry name" value="RECOMBINASE_DNA_BIND"/>
    <property type="match status" value="1"/>
</dbReference>
<gene>
    <name evidence="4" type="ORF">RO1_15740</name>
</gene>
<evidence type="ECO:0000313" key="5">
    <source>
        <dbReference type="Proteomes" id="UP000008953"/>
    </source>
</evidence>
<keyword evidence="1" id="KW-0175">Coiled coil</keyword>
<accession>D4KXT4</accession>
<dbReference type="PATRIC" id="fig|718255.3.peg.2766"/>
<evidence type="ECO:0000256" key="1">
    <source>
        <dbReference type="SAM" id="Coils"/>
    </source>
</evidence>
<feature type="domain" description="Recombinase" evidence="3">
    <location>
        <begin position="185"/>
        <end position="327"/>
    </location>
</feature>
<dbReference type="PANTHER" id="PTHR30461">
    <property type="entry name" value="DNA-INVERTASE FROM LAMBDOID PROPHAGE"/>
    <property type="match status" value="1"/>
</dbReference>
<dbReference type="PROSITE" id="PS51736">
    <property type="entry name" value="RECOMBINASES_3"/>
    <property type="match status" value="1"/>
</dbReference>
<reference evidence="4 5" key="1">
    <citation type="submission" date="2010-03" db="EMBL/GenBank/DDBJ databases">
        <title>The genome sequence of Roseburia intestinalis XB6B4.</title>
        <authorList>
            <consortium name="metaHIT consortium -- http://www.metahit.eu/"/>
            <person name="Pajon A."/>
            <person name="Turner K."/>
            <person name="Parkhill J."/>
            <person name="Bernalier A."/>
        </authorList>
    </citation>
    <scope>NUCLEOTIDE SEQUENCE [LARGE SCALE GENOMIC DNA]</scope>
    <source>
        <strain evidence="4 5">XB6B4</strain>
    </source>
</reference>
<dbReference type="InterPro" id="IPR050639">
    <property type="entry name" value="SSR_resolvase"/>
</dbReference>
<dbReference type="GO" id="GO:0000150">
    <property type="term" value="F:DNA strand exchange activity"/>
    <property type="evidence" value="ECO:0007669"/>
    <property type="project" value="InterPro"/>
</dbReference>
<dbReference type="Pfam" id="PF07508">
    <property type="entry name" value="Recombinase"/>
    <property type="match status" value="1"/>
</dbReference>
<name>D4KXT4_9FIRM</name>
<dbReference type="SUPFAM" id="SSF53041">
    <property type="entry name" value="Resolvase-like"/>
    <property type="match status" value="1"/>
</dbReference>
<dbReference type="InterPro" id="IPR025827">
    <property type="entry name" value="Zn_ribbon_recom_dom"/>
</dbReference>
<dbReference type="HOGENOM" id="CLU_010686_18_2_9"/>
<proteinExistence type="predicted"/>
<evidence type="ECO:0000259" key="2">
    <source>
        <dbReference type="PROSITE" id="PS51736"/>
    </source>
</evidence>
<feature type="domain" description="Resolvase/invertase-type recombinase catalytic" evidence="2">
    <location>
        <begin position="25"/>
        <end position="177"/>
    </location>
</feature>
<dbReference type="Gene3D" id="3.90.1750.20">
    <property type="entry name" value="Putative Large Serine Recombinase, Chain B, Domain 2"/>
    <property type="match status" value="1"/>
</dbReference>
<dbReference type="RefSeq" id="WP_015520823.1">
    <property type="nucleotide sequence ID" value="NC_021012.1"/>
</dbReference>
<dbReference type="InterPro" id="IPR038109">
    <property type="entry name" value="DNA_bind_recomb_sf"/>
</dbReference>
<evidence type="ECO:0000313" key="4">
    <source>
        <dbReference type="EMBL" id="CBL12174.1"/>
    </source>
</evidence>
<dbReference type="InterPro" id="IPR036162">
    <property type="entry name" value="Resolvase-like_N_sf"/>
</dbReference>
<dbReference type="Gene3D" id="3.40.50.1390">
    <property type="entry name" value="Resolvase, N-terminal catalytic domain"/>
    <property type="match status" value="1"/>
</dbReference>
<dbReference type="Proteomes" id="UP000008953">
    <property type="component" value="Chromosome"/>
</dbReference>
<dbReference type="InterPro" id="IPR006119">
    <property type="entry name" value="Resolv_N"/>
</dbReference>
<feature type="coiled-coil region" evidence="1">
    <location>
        <begin position="420"/>
        <end position="454"/>
    </location>
</feature>
<reference evidence="4 5" key="2">
    <citation type="submission" date="2010-03" db="EMBL/GenBank/DDBJ databases">
        <authorList>
            <person name="Pajon A."/>
        </authorList>
    </citation>
    <scope>NUCLEOTIDE SEQUENCE [LARGE SCALE GENOMIC DNA]</scope>
    <source>
        <strain evidence="4 5">XB6B4</strain>
    </source>
</reference>
<dbReference type="Pfam" id="PF13408">
    <property type="entry name" value="Zn_ribbon_recom"/>
    <property type="match status" value="1"/>
</dbReference>
<sequence>MARTSKKNKERAGLSVNVKPSKMYSVGIYARLSVDANERKNESIETQIEIAKAFISRQKDMVIFDCYTDVGKTGTNFEREGFERMMRDVRTRKIDCIIVKDLSRFGRNHIETGNYIEKIFPFMGVRFIAVTDNFDSMNVSGQNETLGVNLKNLVNEMYAKDIAVKVKSSRQAKWEQGSYTGGVAPYGYRAEWIGDKKCLFIEETTSDIVKKIFDLFLSGKNMKEIVIWLYEERIVRPMEYHKTGQIYCPAGGKLQQWSRGTVKMILTNPVYIGCLVQGRTCGKDYMMRDRHDIDSEDWSVKEHTHEAIISEDMFFEAAGKFEKSSVYCNKNGYSKRIPVDEDIFADVLYCGDCGSKMKRISAVKVFSTNDRVRTYSYNCSKTDRIDEDKCVSKSITLNALTSIVKQAIRQEFSLSAMRPKDIVESNVREAESLKKEWETELLELERRIDNITKLGSEQYLKYRLGEINADNFKRMKEENSKKIAAYQKKRTDITERLRTIDYETVQKNHFLRTLVKGNEKTELTAEVIRTLINRIEIYQDHRVKVIFAFKRNEIQLAGKEVI</sequence>
<dbReference type="AlphaFoldDB" id="D4KXT4"/>
<dbReference type="EMBL" id="FP929050">
    <property type="protein sequence ID" value="CBL12174.1"/>
    <property type="molecule type" value="Genomic_DNA"/>
</dbReference>
<protein>
    <submittedName>
        <fullName evidence="4">Site-specific recombinases, DNA invertase Pin homologs</fullName>
    </submittedName>
</protein>
<dbReference type="InterPro" id="IPR011109">
    <property type="entry name" value="DNA_bind_recombinase_dom"/>
</dbReference>
<dbReference type="GO" id="GO:0003677">
    <property type="term" value="F:DNA binding"/>
    <property type="evidence" value="ECO:0007669"/>
    <property type="project" value="InterPro"/>
</dbReference>
<dbReference type="Pfam" id="PF00239">
    <property type="entry name" value="Resolvase"/>
    <property type="match status" value="1"/>
</dbReference>
<dbReference type="KEGG" id="rix:RO1_15740"/>
<evidence type="ECO:0000259" key="3">
    <source>
        <dbReference type="PROSITE" id="PS51737"/>
    </source>
</evidence>
<dbReference type="PANTHER" id="PTHR30461:SF23">
    <property type="entry name" value="DNA RECOMBINASE-RELATED"/>
    <property type="match status" value="1"/>
</dbReference>
<dbReference type="SMART" id="SM00857">
    <property type="entry name" value="Resolvase"/>
    <property type="match status" value="1"/>
</dbReference>